<evidence type="ECO:0000313" key="2">
    <source>
        <dbReference type="EMBL" id="KAK3359662.1"/>
    </source>
</evidence>
<dbReference type="Gene3D" id="3.90.228.10">
    <property type="match status" value="1"/>
</dbReference>
<name>A0AAJ0MI51_9PEZI</name>
<protein>
    <recommendedName>
        <fullName evidence="4">PARP catalytic domain-containing protein</fullName>
    </recommendedName>
</protein>
<evidence type="ECO:0000313" key="3">
    <source>
        <dbReference type="Proteomes" id="UP001275084"/>
    </source>
</evidence>
<accession>A0AAJ0MI51</accession>
<feature type="region of interest" description="Disordered" evidence="1">
    <location>
        <begin position="191"/>
        <end position="213"/>
    </location>
</feature>
<sequence length="276" mass="30077">MTSLIAKPLPRSTLYWMWSARDCVKNGAAWEAATVCLLEKKASLIAQSMRLRAAAWAATNELRRKLSPHSALEGRVRATLAGNEIIDDMVKPGVTFHGTALSNVASIIRHGFKMPGKLVDGNLVASPRSGIAYNRGIYSSQAAFYALSYASGQRQLTPLGEVPSMRLFVCATVMGRTLRPDSVRRGSEAGFFGAQKRSSGNDPRIPTEPVLSPGDVKREKEAKKAAAMKWFPYGFGSATGTHLVIQEVGAISDDEEEYGDWQDERHMSAARTGTRM</sequence>
<dbReference type="SUPFAM" id="SSF56399">
    <property type="entry name" value="ADP-ribosylation"/>
    <property type="match status" value="1"/>
</dbReference>
<gene>
    <name evidence="2" type="ORF">B0T25DRAFT_577754</name>
</gene>
<dbReference type="EMBL" id="JAUIQD010000002">
    <property type="protein sequence ID" value="KAK3359662.1"/>
    <property type="molecule type" value="Genomic_DNA"/>
</dbReference>
<evidence type="ECO:0000256" key="1">
    <source>
        <dbReference type="SAM" id="MobiDB-lite"/>
    </source>
</evidence>
<reference evidence="2" key="1">
    <citation type="journal article" date="2023" name="Mol. Phylogenet. Evol.">
        <title>Genome-scale phylogeny and comparative genomics of the fungal order Sordariales.</title>
        <authorList>
            <person name="Hensen N."/>
            <person name="Bonometti L."/>
            <person name="Westerberg I."/>
            <person name="Brannstrom I.O."/>
            <person name="Guillou S."/>
            <person name="Cros-Aarteil S."/>
            <person name="Calhoun S."/>
            <person name="Haridas S."/>
            <person name="Kuo A."/>
            <person name="Mondo S."/>
            <person name="Pangilinan J."/>
            <person name="Riley R."/>
            <person name="LaButti K."/>
            <person name="Andreopoulos B."/>
            <person name="Lipzen A."/>
            <person name="Chen C."/>
            <person name="Yan M."/>
            <person name="Daum C."/>
            <person name="Ng V."/>
            <person name="Clum A."/>
            <person name="Steindorff A."/>
            <person name="Ohm R.A."/>
            <person name="Martin F."/>
            <person name="Silar P."/>
            <person name="Natvig D.O."/>
            <person name="Lalanne C."/>
            <person name="Gautier V."/>
            <person name="Ament-Velasquez S.L."/>
            <person name="Kruys A."/>
            <person name="Hutchinson M.I."/>
            <person name="Powell A.J."/>
            <person name="Barry K."/>
            <person name="Miller A.N."/>
            <person name="Grigoriev I.V."/>
            <person name="Debuchy R."/>
            <person name="Gladieux P."/>
            <person name="Hiltunen Thoren M."/>
            <person name="Johannesson H."/>
        </authorList>
    </citation>
    <scope>NUCLEOTIDE SEQUENCE</scope>
    <source>
        <strain evidence="2">CBS 955.72</strain>
    </source>
</reference>
<organism evidence="2 3">
    <name type="scientific">Lasiosphaeria hispida</name>
    <dbReference type="NCBI Taxonomy" id="260671"/>
    <lineage>
        <taxon>Eukaryota</taxon>
        <taxon>Fungi</taxon>
        <taxon>Dikarya</taxon>
        <taxon>Ascomycota</taxon>
        <taxon>Pezizomycotina</taxon>
        <taxon>Sordariomycetes</taxon>
        <taxon>Sordariomycetidae</taxon>
        <taxon>Sordariales</taxon>
        <taxon>Lasiosphaeriaceae</taxon>
        <taxon>Lasiosphaeria</taxon>
    </lineage>
</organism>
<proteinExistence type="predicted"/>
<evidence type="ECO:0008006" key="4">
    <source>
        <dbReference type="Google" id="ProtNLM"/>
    </source>
</evidence>
<comment type="caution">
    <text evidence="2">The sequence shown here is derived from an EMBL/GenBank/DDBJ whole genome shotgun (WGS) entry which is preliminary data.</text>
</comment>
<keyword evidence="3" id="KW-1185">Reference proteome</keyword>
<reference evidence="2" key="2">
    <citation type="submission" date="2023-06" db="EMBL/GenBank/DDBJ databases">
        <authorList>
            <consortium name="Lawrence Berkeley National Laboratory"/>
            <person name="Haridas S."/>
            <person name="Hensen N."/>
            <person name="Bonometti L."/>
            <person name="Westerberg I."/>
            <person name="Brannstrom I.O."/>
            <person name="Guillou S."/>
            <person name="Cros-Aarteil S."/>
            <person name="Calhoun S."/>
            <person name="Kuo A."/>
            <person name="Mondo S."/>
            <person name="Pangilinan J."/>
            <person name="Riley R."/>
            <person name="Labutti K."/>
            <person name="Andreopoulos B."/>
            <person name="Lipzen A."/>
            <person name="Chen C."/>
            <person name="Yanf M."/>
            <person name="Daum C."/>
            <person name="Ng V."/>
            <person name="Clum A."/>
            <person name="Steindorff A."/>
            <person name="Ohm R."/>
            <person name="Martin F."/>
            <person name="Silar P."/>
            <person name="Natvig D."/>
            <person name="Lalanne C."/>
            <person name="Gautier V."/>
            <person name="Ament-Velasquez S.L."/>
            <person name="Kruys A."/>
            <person name="Hutchinson M.I."/>
            <person name="Powell A.J."/>
            <person name="Barry K."/>
            <person name="Miller A.N."/>
            <person name="Grigoriev I.V."/>
            <person name="Debuchy R."/>
            <person name="Gladieux P."/>
            <person name="Thoren M.H."/>
            <person name="Johannesson H."/>
        </authorList>
    </citation>
    <scope>NUCLEOTIDE SEQUENCE</scope>
    <source>
        <strain evidence="2">CBS 955.72</strain>
    </source>
</reference>
<dbReference type="AlphaFoldDB" id="A0AAJ0MI51"/>
<dbReference type="Proteomes" id="UP001275084">
    <property type="component" value="Unassembled WGS sequence"/>
</dbReference>